<evidence type="ECO:0000313" key="3">
    <source>
        <dbReference type="EMBL" id="MPQ42686.1"/>
    </source>
</evidence>
<reference evidence="3 4" key="1">
    <citation type="submission" date="2019-10" db="EMBL/GenBank/DDBJ databases">
        <title>The Genome Sequence of Clostridium tarantellae Isolated from Fish Brain.</title>
        <authorList>
            <person name="Bano L."/>
            <person name="Kiel M."/>
            <person name="Sales G."/>
            <person name="Doxey A.C."/>
            <person name="Mansfield M.J."/>
            <person name="Schiavone M."/>
            <person name="Rossetto O."/>
            <person name="Pirazzini M."/>
            <person name="Dobrindt U."/>
            <person name="Montecucco C."/>
        </authorList>
    </citation>
    <scope>NUCLEOTIDE SEQUENCE [LARGE SCALE GENOMIC DNA]</scope>
    <source>
        <strain evidence="3 4">DSM 3997</strain>
    </source>
</reference>
<accession>A0A6I1MGN0</accession>
<sequence>MRYYPVETIAAMLNSVMGTNEKVAEYIRTAESLGIQVLPPDINESYSKFTVKGDTIRFGLAAIKNVGVNVVESIVKSRLDKGSFSNLMDFCNKVDLRTINKRAVESLIKSGAFDSFKAFRSQLLAIYERIIDGVLSQRKKNIDGQMSLFGALEEDESTSLQISYPNIKEFHKKHTLAMEKEMTGLYLSGHPLDEYEKSLKMQTSIKISKIMNEHKKLQESTSLEAALNEAEIKDNDRIILGGIISEVSRKVTRNNTLMAFIKLEDLGGIIEGVVFPKTLEKCNALINEDSLVIIKGRVTLKEDEQPKVLCEEITPLEKINSSKVYIRVEDEKRARAVNKALKILLNQFKGDTSVYIVAAKERRSFRLSRECWVDLDTNVIDFLREKFGEENIKLINEE</sequence>
<dbReference type="CDD" id="cd04485">
    <property type="entry name" value="DnaE_OBF"/>
    <property type="match status" value="1"/>
</dbReference>
<comment type="caution">
    <text evidence="3">The sequence shown here is derived from an EMBL/GenBank/DDBJ whole genome shotgun (WGS) entry which is preliminary data.</text>
</comment>
<dbReference type="Proteomes" id="UP000430345">
    <property type="component" value="Unassembled WGS sequence"/>
</dbReference>
<dbReference type="PANTHER" id="PTHR32294:SF0">
    <property type="entry name" value="DNA POLYMERASE III SUBUNIT ALPHA"/>
    <property type="match status" value="1"/>
</dbReference>
<evidence type="ECO:0000313" key="4">
    <source>
        <dbReference type="Proteomes" id="UP000430345"/>
    </source>
</evidence>
<evidence type="ECO:0000259" key="1">
    <source>
        <dbReference type="Pfam" id="PF01336"/>
    </source>
</evidence>
<dbReference type="InterPro" id="IPR012340">
    <property type="entry name" value="NA-bd_OB-fold"/>
</dbReference>
<dbReference type="Gene3D" id="2.40.50.140">
    <property type="entry name" value="Nucleic acid-binding proteins"/>
    <property type="match status" value="1"/>
</dbReference>
<dbReference type="Pfam" id="PF14579">
    <property type="entry name" value="HHH_6"/>
    <property type="match status" value="1"/>
</dbReference>
<dbReference type="AlphaFoldDB" id="A0A6I1MGN0"/>
<organism evidence="3 4">
    <name type="scientific">Clostridium tarantellae</name>
    <dbReference type="NCBI Taxonomy" id="39493"/>
    <lineage>
        <taxon>Bacteria</taxon>
        <taxon>Bacillati</taxon>
        <taxon>Bacillota</taxon>
        <taxon>Clostridia</taxon>
        <taxon>Eubacteriales</taxon>
        <taxon>Clostridiaceae</taxon>
        <taxon>Clostridium</taxon>
    </lineage>
</organism>
<dbReference type="GO" id="GO:0003676">
    <property type="term" value="F:nucleic acid binding"/>
    <property type="evidence" value="ECO:0007669"/>
    <property type="project" value="InterPro"/>
</dbReference>
<dbReference type="GO" id="GO:0008408">
    <property type="term" value="F:3'-5' exonuclease activity"/>
    <property type="evidence" value="ECO:0007669"/>
    <property type="project" value="InterPro"/>
</dbReference>
<proteinExistence type="predicted"/>
<dbReference type="GO" id="GO:0006260">
    <property type="term" value="P:DNA replication"/>
    <property type="evidence" value="ECO:0007669"/>
    <property type="project" value="InterPro"/>
</dbReference>
<feature type="domain" description="DNA polymerase helix-hairpin-helix motif" evidence="2">
    <location>
        <begin position="34"/>
        <end position="123"/>
    </location>
</feature>
<dbReference type="OrthoDB" id="9803237at2"/>
<protein>
    <submittedName>
        <fullName evidence="3">Uncharacterized protein</fullName>
    </submittedName>
</protein>
<name>A0A6I1MGN0_9CLOT</name>
<evidence type="ECO:0000259" key="2">
    <source>
        <dbReference type="Pfam" id="PF14579"/>
    </source>
</evidence>
<dbReference type="EMBL" id="WHJC01000017">
    <property type="protein sequence ID" value="MPQ42686.1"/>
    <property type="molecule type" value="Genomic_DNA"/>
</dbReference>
<dbReference type="Gene3D" id="1.10.150.870">
    <property type="match status" value="1"/>
</dbReference>
<dbReference type="Pfam" id="PF01336">
    <property type="entry name" value="tRNA_anti-codon"/>
    <property type="match status" value="1"/>
</dbReference>
<dbReference type="InterPro" id="IPR004805">
    <property type="entry name" value="DnaE2/DnaE/PolC"/>
</dbReference>
<dbReference type="InterPro" id="IPR004365">
    <property type="entry name" value="NA-bd_OB_tRNA"/>
</dbReference>
<feature type="domain" description="OB" evidence="1">
    <location>
        <begin position="240"/>
        <end position="316"/>
    </location>
</feature>
<dbReference type="InterPro" id="IPR029460">
    <property type="entry name" value="DNAPol_HHH"/>
</dbReference>
<gene>
    <name evidence="3" type="ORF">GBZ86_02805</name>
</gene>
<dbReference type="PANTHER" id="PTHR32294">
    <property type="entry name" value="DNA POLYMERASE III SUBUNIT ALPHA"/>
    <property type="match status" value="1"/>
</dbReference>
<keyword evidence="4" id="KW-1185">Reference proteome</keyword>